<feature type="domain" description="Integrase catalytic" evidence="10">
    <location>
        <begin position="1"/>
        <end position="149"/>
    </location>
</feature>
<keyword evidence="7" id="KW-0695">RNA-directed DNA polymerase</keyword>
<dbReference type="PANTHER" id="PTHR42648">
    <property type="entry name" value="TRANSPOSASE, PUTATIVE-RELATED"/>
    <property type="match status" value="1"/>
</dbReference>
<dbReference type="STRING" id="151549.A0A4C1XUQ5"/>
<keyword evidence="6" id="KW-0229">DNA integration</keyword>
<dbReference type="OrthoDB" id="413361at2759"/>
<keyword evidence="8" id="KW-0548">Nucleotidyltransferase</keyword>
<dbReference type="InterPro" id="IPR057670">
    <property type="entry name" value="SH3_retrovirus"/>
</dbReference>
<dbReference type="Pfam" id="PF00665">
    <property type="entry name" value="rve"/>
    <property type="match status" value="1"/>
</dbReference>
<dbReference type="GO" id="GO:0004519">
    <property type="term" value="F:endonuclease activity"/>
    <property type="evidence" value="ECO:0007669"/>
    <property type="project" value="UniProtKB-KW"/>
</dbReference>
<sequence>MSLGKAKYYLLFVDDFSRMCTVYFFKCKSETFKYFKQYKELVENQQSKKIKILRSDNGGQFCSTEMTNFLKQSGIVHQKTNSFTPEQNGLSERYNRTIVEKARCLLYDAKFEKFLWAEAVNTAVYLKNRSPAAGLDGSKTPYEIWTGRKPEPYTDFRQHNNGSYSKKKEMGQKAKKMYLVGYSENVKGYRLYDPISRDVIVGRDVVIMEKTDDSLSSSIGIEENRPLDTSERKFLRMIQMKRISMMRHMFLMM</sequence>
<keyword evidence="3" id="KW-0255">Endonuclease</keyword>
<evidence type="ECO:0000259" key="10">
    <source>
        <dbReference type="PROSITE" id="PS50994"/>
    </source>
</evidence>
<keyword evidence="5" id="KW-0460">Magnesium</keyword>
<keyword evidence="8" id="KW-0239">DNA-directed DNA polymerase</keyword>
<dbReference type="PANTHER" id="PTHR42648:SF11">
    <property type="entry name" value="TRANSPOSON TY4-P GAG-POL POLYPROTEIN"/>
    <property type="match status" value="1"/>
</dbReference>
<dbReference type="InterPro" id="IPR001584">
    <property type="entry name" value="Integrase_cat-core"/>
</dbReference>
<dbReference type="PROSITE" id="PS50994">
    <property type="entry name" value="INTEGRASE"/>
    <property type="match status" value="1"/>
</dbReference>
<comment type="caution">
    <text evidence="11">The sequence shown here is derived from an EMBL/GenBank/DDBJ whole genome shotgun (WGS) entry which is preliminary data.</text>
</comment>
<dbReference type="SUPFAM" id="SSF53098">
    <property type="entry name" value="Ribonuclease H-like"/>
    <property type="match status" value="1"/>
</dbReference>
<evidence type="ECO:0000313" key="12">
    <source>
        <dbReference type="Proteomes" id="UP000299102"/>
    </source>
</evidence>
<accession>A0A4C1XUQ5</accession>
<protein>
    <submittedName>
        <fullName evidence="11">Retrovirus-related Pol polyprotein from transposon TNT 1-94</fullName>
    </submittedName>
</protein>
<evidence type="ECO:0000256" key="4">
    <source>
        <dbReference type="ARBA" id="ARBA00022801"/>
    </source>
</evidence>
<dbReference type="GO" id="GO:0046872">
    <property type="term" value="F:metal ion binding"/>
    <property type="evidence" value="ECO:0007669"/>
    <property type="project" value="UniProtKB-KW"/>
</dbReference>
<keyword evidence="12" id="KW-1185">Reference proteome</keyword>
<evidence type="ECO:0000256" key="1">
    <source>
        <dbReference type="ARBA" id="ARBA00022722"/>
    </source>
</evidence>
<evidence type="ECO:0000313" key="11">
    <source>
        <dbReference type="EMBL" id="GBP67621.1"/>
    </source>
</evidence>
<reference evidence="11 12" key="1">
    <citation type="journal article" date="2019" name="Commun. Biol.">
        <title>The bagworm genome reveals a unique fibroin gene that provides high tensile strength.</title>
        <authorList>
            <person name="Kono N."/>
            <person name="Nakamura H."/>
            <person name="Ohtoshi R."/>
            <person name="Tomita M."/>
            <person name="Numata K."/>
            <person name="Arakawa K."/>
        </authorList>
    </citation>
    <scope>NUCLEOTIDE SEQUENCE [LARGE SCALE GENOMIC DNA]</scope>
</reference>
<dbReference type="InterPro" id="IPR036397">
    <property type="entry name" value="RNaseH_sf"/>
</dbReference>
<keyword evidence="9" id="KW-0233">DNA recombination</keyword>
<dbReference type="GO" id="GO:0015074">
    <property type="term" value="P:DNA integration"/>
    <property type="evidence" value="ECO:0007669"/>
    <property type="project" value="UniProtKB-KW"/>
</dbReference>
<dbReference type="GO" id="GO:0006310">
    <property type="term" value="P:DNA recombination"/>
    <property type="evidence" value="ECO:0007669"/>
    <property type="project" value="UniProtKB-KW"/>
</dbReference>
<dbReference type="EMBL" id="BGZK01000987">
    <property type="protein sequence ID" value="GBP67621.1"/>
    <property type="molecule type" value="Genomic_DNA"/>
</dbReference>
<dbReference type="Pfam" id="PF25597">
    <property type="entry name" value="SH3_retrovirus"/>
    <property type="match status" value="1"/>
</dbReference>
<dbReference type="InterPro" id="IPR012337">
    <property type="entry name" value="RNaseH-like_sf"/>
</dbReference>
<dbReference type="GO" id="GO:0003676">
    <property type="term" value="F:nucleic acid binding"/>
    <property type="evidence" value="ECO:0007669"/>
    <property type="project" value="InterPro"/>
</dbReference>
<proteinExistence type="predicted"/>
<evidence type="ECO:0000256" key="5">
    <source>
        <dbReference type="ARBA" id="ARBA00022842"/>
    </source>
</evidence>
<keyword evidence="8" id="KW-0808">Transferase</keyword>
<dbReference type="InterPro" id="IPR039537">
    <property type="entry name" value="Retrotran_Ty1/copia-like"/>
</dbReference>
<evidence type="ECO:0000256" key="3">
    <source>
        <dbReference type="ARBA" id="ARBA00022759"/>
    </source>
</evidence>
<evidence type="ECO:0000256" key="7">
    <source>
        <dbReference type="ARBA" id="ARBA00022918"/>
    </source>
</evidence>
<evidence type="ECO:0000256" key="8">
    <source>
        <dbReference type="ARBA" id="ARBA00022932"/>
    </source>
</evidence>
<evidence type="ECO:0000256" key="6">
    <source>
        <dbReference type="ARBA" id="ARBA00022908"/>
    </source>
</evidence>
<keyword evidence="2" id="KW-0479">Metal-binding</keyword>
<dbReference type="AlphaFoldDB" id="A0A4C1XUQ5"/>
<keyword evidence="1" id="KW-0540">Nuclease</keyword>
<dbReference type="Gene3D" id="3.30.420.10">
    <property type="entry name" value="Ribonuclease H-like superfamily/Ribonuclease H"/>
    <property type="match status" value="1"/>
</dbReference>
<gene>
    <name evidence="11" type="ORF">EVAR_98676_1</name>
</gene>
<evidence type="ECO:0000256" key="9">
    <source>
        <dbReference type="ARBA" id="ARBA00023172"/>
    </source>
</evidence>
<evidence type="ECO:0000256" key="2">
    <source>
        <dbReference type="ARBA" id="ARBA00022723"/>
    </source>
</evidence>
<dbReference type="GO" id="GO:0003887">
    <property type="term" value="F:DNA-directed DNA polymerase activity"/>
    <property type="evidence" value="ECO:0007669"/>
    <property type="project" value="UniProtKB-KW"/>
</dbReference>
<dbReference type="GO" id="GO:0003964">
    <property type="term" value="F:RNA-directed DNA polymerase activity"/>
    <property type="evidence" value="ECO:0007669"/>
    <property type="project" value="UniProtKB-KW"/>
</dbReference>
<keyword evidence="4" id="KW-0378">Hydrolase</keyword>
<name>A0A4C1XUQ5_EUMVA</name>
<dbReference type="GO" id="GO:0016787">
    <property type="term" value="F:hydrolase activity"/>
    <property type="evidence" value="ECO:0007669"/>
    <property type="project" value="UniProtKB-KW"/>
</dbReference>
<organism evidence="11 12">
    <name type="scientific">Eumeta variegata</name>
    <name type="common">Bagworm moth</name>
    <name type="synonym">Eumeta japonica</name>
    <dbReference type="NCBI Taxonomy" id="151549"/>
    <lineage>
        <taxon>Eukaryota</taxon>
        <taxon>Metazoa</taxon>
        <taxon>Ecdysozoa</taxon>
        <taxon>Arthropoda</taxon>
        <taxon>Hexapoda</taxon>
        <taxon>Insecta</taxon>
        <taxon>Pterygota</taxon>
        <taxon>Neoptera</taxon>
        <taxon>Endopterygota</taxon>
        <taxon>Lepidoptera</taxon>
        <taxon>Glossata</taxon>
        <taxon>Ditrysia</taxon>
        <taxon>Tineoidea</taxon>
        <taxon>Psychidae</taxon>
        <taxon>Oiketicinae</taxon>
        <taxon>Eumeta</taxon>
    </lineage>
</organism>
<dbReference type="Proteomes" id="UP000299102">
    <property type="component" value="Unassembled WGS sequence"/>
</dbReference>